<dbReference type="Proteomes" id="UP000055611">
    <property type="component" value="Chromosome"/>
</dbReference>
<dbReference type="InterPro" id="IPR029056">
    <property type="entry name" value="Ribokinase-like"/>
</dbReference>
<reference evidence="9 11" key="1">
    <citation type="journal article" date="2016" name="Front. Microbiol.">
        <title>Genome Sequence of the Piezophilic, Mesophilic Sulfate-Reducing Bacterium Desulfovibrio indicus J2T.</title>
        <authorList>
            <person name="Cao J."/>
            <person name="Maignien L."/>
            <person name="Shao Z."/>
            <person name="Alain K."/>
            <person name="Jebbar M."/>
        </authorList>
    </citation>
    <scope>NUCLEOTIDE SEQUENCE [LARGE SCALE GENOMIC DNA]</scope>
    <source>
        <strain evidence="9 11">J2</strain>
    </source>
</reference>
<dbReference type="InterPro" id="IPR019293">
    <property type="entry name" value="ThiN"/>
</dbReference>
<reference evidence="10 12" key="2">
    <citation type="submission" date="2019-03" db="EMBL/GenBank/DDBJ databases">
        <title>Genomic Encyclopedia of Type Strains, Phase IV (KMG-IV): sequencing the most valuable type-strain genomes for metagenomic binning, comparative biology and taxonomic classification.</title>
        <authorList>
            <person name="Goeker M."/>
        </authorList>
    </citation>
    <scope>NUCLEOTIDE SEQUENCE [LARGE SCALE GENOMIC DNA]</scope>
    <source>
        <strain evidence="10 12">DSM 101483</strain>
    </source>
</reference>
<dbReference type="InterPro" id="IPR036409">
    <property type="entry name" value="Aldolase_II/adducin_N_sf"/>
</dbReference>
<dbReference type="OrthoDB" id="9810880at2"/>
<evidence type="ECO:0000256" key="2">
    <source>
        <dbReference type="ARBA" id="ARBA00012135"/>
    </source>
</evidence>
<feature type="domain" description="Thiamine-phosphate synthase ThiN" evidence="8">
    <location>
        <begin position="276"/>
        <end position="445"/>
    </location>
</feature>
<protein>
    <recommendedName>
        <fullName evidence="2">hydroxymethylpyrimidine kinase</fullName>
        <ecNumber evidence="2">2.7.1.49</ecNumber>
    </recommendedName>
</protein>
<evidence type="ECO:0000256" key="5">
    <source>
        <dbReference type="ARBA" id="ARBA00022777"/>
    </source>
</evidence>
<evidence type="ECO:0000259" key="7">
    <source>
        <dbReference type="Pfam" id="PF08543"/>
    </source>
</evidence>
<dbReference type="RefSeq" id="WP_066804794.1">
    <property type="nucleotide sequence ID" value="NZ_CP014206.1"/>
</dbReference>
<name>A0A126QQK0_9BACT</name>
<dbReference type="SUPFAM" id="SSF53613">
    <property type="entry name" value="Ribokinase-like"/>
    <property type="match status" value="1"/>
</dbReference>
<dbReference type="InterPro" id="IPR013749">
    <property type="entry name" value="PM/HMP-P_kinase-1"/>
</dbReference>
<keyword evidence="4" id="KW-0547">Nucleotide-binding</keyword>
<dbReference type="EMBL" id="SOBK01000009">
    <property type="protein sequence ID" value="TDT87273.1"/>
    <property type="molecule type" value="Genomic_DNA"/>
</dbReference>
<gene>
    <name evidence="9" type="ORF">AWY79_13195</name>
    <name evidence="10" type="ORF">EDC59_109161</name>
</gene>
<dbReference type="InterPro" id="IPR004399">
    <property type="entry name" value="HMP/HMP-P_kinase_dom"/>
</dbReference>
<feature type="domain" description="Pyridoxamine kinase/Phosphomethylpyrimidine kinase" evidence="7">
    <location>
        <begin position="14"/>
        <end position="257"/>
    </location>
</feature>
<keyword evidence="3" id="KW-0808">Transferase</keyword>
<dbReference type="GO" id="GO:0005829">
    <property type="term" value="C:cytosol"/>
    <property type="evidence" value="ECO:0007669"/>
    <property type="project" value="TreeGrafter"/>
</dbReference>
<accession>A0A126QQK0</accession>
<keyword evidence="5 10" id="KW-0418">Kinase</keyword>
<dbReference type="SUPFAM" id="SSF53639">
    <property type="entry name" value="AraD/HMP-PK domain-like"/>
    <property type="match status" value="1"/>
</dbReference>
<evidence type="ECO:0000313" key="9">
    <source>
        <dbReference type="EMBL" id="AMK11998.1"/>
    </source>
</evidence>
<dbReference type="Pfam" id="PF10120">
    <property type="entry name" value="ThiN"/>
    <property type="match status" value="1"/>
</dbReference>
<dbReference type="EC" id="2.7.1.49" evidence="2"/>
<organism evidence="10 12">
    <name type="scientific">Pseudodesulfovibrio indicus</name>
    <dbReference type="NCBI Taxonomy" id="1716143"/>
    <lineage>
        <taxon>Bacteria</taxon>
        <taxon>Pseudomonadati</taxon>
        <taxon>Thermodesulfobacteriota</taxon>
        <taxon>Desulfovibrionia</taxon>
        <taxon>Desulfovibrionales</taxon>
        <taxon>Desulfovibrionaceae</taxon>
    </lineage>
</organism>
<dbReference type="GO" id="GO:0009229">
    <property type="term" value="P:thiamine diphosphate biosynthetic process"/>
    <property type="evidence" value="ECO:0007669"/>
    <property type="project" value="UniProtKB-UniPathway"/>
</dbReference>
<dbReference type="PANTHER" id="PTHR20858:SF17">
    <property type="entry name" value="HYDROXYMETHYLPYRIMIDINE_PHOSPHOMETHYLPYRIMIDINE KINASE THI20-RELATED"/>
    <property type="match status" value="1"/>
</dbReference>
<keyword evidence="11" id="KW-1185">Reference proteome</keyword>
<dbReference type="FunFam" id="3.40.1190.20:FF:000003">
    <property type="entry name" value="Phosphomethylpyrimidine kinase ThiD"/>
    <property type="match status" value="1"/>
</dbReference>
<evidence type="ECO:0000256" key="3">
    <source>
        <dbReference type="ARBA" id="ARBA00022679"/>
    </source>
</evidence>
<dbReference type="GO" id="GO:0008902">
    <property type="term" value="F:hydroxymethylpyrimidine kinase activity"/>
    <property type="evidence" value="ECO:0007669"/>
    <property type="project" value="UniProtKB-EC"/>
</dbReference>
<comment type="pathway">
    <text evidence="1">Cofactor biosynthesis; thiamine diphosphate biosynthesis.</text>
</comment>
<dbReference type="Gene3D" id="3.40.1190.20">
    <property type="match status" value="1"/>
</dbReference>
<sequence>MDRIPCILTIAGSDSGGGAGIQADIKAITMLGGYGASVITALTAQNTATVTGIHAPSAKFVALQLKTVLDDIRVGAAKTGMLFSAPIIEAVAGLLGNKTFPLVVDPVCVATSGARLLQEDAVEAMRTHMFPLADLLTPNLPEAELFTGMKIETREDAFTAARLLLKMGPKAVLIKGGHNDSPAVTDWFMDSGGEPIPFMQQRVDTIFTHGTGCTLSAAIATGLGFGLDMGAAILRAQEYLNLALRAGFRLGEGGGPPNHLAPWIKERARASVLASVDDLGRRLSSAAGMRAMLPRGRANVAVAVPFADRLSDVAGFSGGFITTARDQVDVVGYPEFGSCPRTAALLLSARRVCPGMGCAMTLGAGDELLRALEELGVEIAWMDRENAPAYASGDSGGFEEWGAFAVLSSLADAGSVRAVGDPGGFGREPVVYFLAGDVHELLVELRKVASKMAKSPDVI</sequence>
<dbReference type="CDD" id="cd01169">
    <property type="entry name" value="HMPP_kinase"/>
    <property type="match status" value="1"/>
</dbReference>
<dbReference type="EMBL" id="CP014206">
    <property type="protein sequence ID" value="AMK11998.1"/>
    <property type="molecule type" value="Genomic_DNA"/>
</dbReference>
<dbReference type="PANTHER" id="PTHR20858">
    <property type="entry name" value="PHOSPHOMETHYLPYRIMIDINE KINASE"/>
    <property type="match status" value="1"/>
</dbReference>
<dbReference type="GO" id="GO:0009228">
    <property type="term" value="P:thiamine biosynthetic process"/>
    <property type="evidence" value="ECO:0007669"/>
    <property type="project" value="InterPro"/>
</dbReference>
<dbReference type="Pfam" id="PF08543">
    <property type="entry name" value="Phos_pyr_kin"/>
    <property type="match status" value="1"/>
</dbReference>
<evidence type="ECO:0000313" key="10">
    <source>
        <dbReference type="EMBL" id="TDT87273.1"/>
    </source>
</evidence>
<evidence type="ECO:0000256" key="6">
    <source>
        <dbReference type="ARBA" id="ARBA00022840"/>
    </source>
</evidence>
<proteinExistence type="predicted"/>
<dbReference type="GO" id="GO:0008972">
    <property type="term" value="F:phosphomethylpyrimidine kinase activity"/>
    <property type="evidence" value="ECO:0007669"/>
    <property type="project" value="InterPro"/>
</dbReference>
<dbReference type="Proteomes" id="UP000295506">
    <property type="component" value="Unassembled WGS sequence"/>
</dbReference>
<evidence type="ECO:0000313" key="11">
    <source>
        <dbReference type="Proteomes" id="UP000055611"/>
    </source>
</evidence>
<keyword evidence="6" id="KW-0067">ATP-binding</keyword>
<dbReference type="AlphaFoldDB" id="A0A126QQK0"/>
<evidence type="ECO:0000256" key="1">
    <source>
        <dbReference type="ARBA" id="ARBA00004948"/>
    </source>
</evidence>
<dbReference type="GO" id="GO:0005524">
    <property type="term" value="F:ATP binding"/>
    <property type="evidence" value="ECO:0007669"/>
    <property type="project" value="UniProtKB-KW"/>
</dbReference>
<dbReference type="KEGG" id="dej:AWY79_13195"/>
<evidence type="ECO:0000259" key="8">
    <source>
        <dbReference type="Pfam" id="PF10120"/>
    </source>
</evidence>
<dbReference type="Gene3D" id="3.40.225.10">
    <property type="entry name" value="Class II aldolase/adducin N-terminal domain"/>
    <property type="match status" value="1"/>
</dbReference>
<evidence type="ECO:0000256" key="4">
    <source>
        <dbReference type="ARBA" id="ARBA00022741"/>
    </source>
</evidence>
<evidence type="ECO:0000313" key="12">
    <source>
        <dbReference type="Proteomes" id="UP000295506"/>
    </source>
</evidence>
<dbReference type="NCBIfam" id="TIGR00097">
    <property type="entry name" value="HMP-P_kinase"/>
    <property type="match status" value="1"/>
</dbReference>